<accession>R7Z0X2</accession>
<evidence type="ECO:0000256" key="2">
    <source>
        <dbReference type="SAM" id="Phobius"/>
    </source>
</evidence>
<reference evidence="4" key="1">
    <citation type="submission" date="2012-06" db="EMBL/GenBank/DDBJ databases">
        <title>The genome sequence of Coniosporium apollinis CBS 100218.</title>
        <authorList>
            <consortium name="The Broad Institute Genome Sequencing Platform"/>
            <person name="Cuomo C."/>
            <person name="Gorbushina A."/>
            <person name="Noack S."/>
            <person name="Walker B."/>
            <person name="Young S.K."/>
            <person name="Zeng Q."/>
            <person name="Gargeya S."/>
            <person name="Fitzgerald M."/>
            <person name="Haas B."/>
            <person name="Abouelleil A."/>
            <person name="Alvarado L."/>
            <person name="Arachchi H.M."/>
            <person name="Berlin A.M."/>
            <person name="Chapman S.B."/>
            <person name="Goldberg J."/>
            <person name="Griggs A."/>
            <person name="Gujja S."/>
            <person name="Hansen M."/>
            <person name="Howarth C."/>
            <person name="Imamovic A."/>
            <person name="Larimer J."/>
            <person name="McCowan C."/>
            <person name="Montmayeur A."/>
            <person name="Murphy C."/>
            <person name="Neiman D."/>
            <person name="Pearson M."/>
            <person name="Priest M."/>
            <person name="Roberts A."/>
            <person name="Saif S."/>
            <person name="Shea T."/>
            <person name="Sisk P."/>
            <person name="Sykes S."/>
            <person name="Wortman J."/>
            <person name="Nusbaum C."/>
            <person name="Birren B."/>
        </authorList>
    </citation>
    <scope>NUCLEOTIDE SEQUENCE [LARGE SCALE GENOMIC DNA]</scope>
    <source>
        <strain evidence="4">CBS 100218</strain>
    </source>
</reference>
<keyword evidence="2" id="KW-0812">Transmembrane</keyword>
<keyword evidence="4" id="KW-1185">Reference proteome</keyword>
<dbReference type="eggNOG" id="ENOG502SHTF">
    <property type="taxonomic scope" value="Eukaryota"/>
</dbReference>
<dbReference type="OrthoDB" id="3540210at2759"/>
<dbReference type="Proteomes" id="UP000016924">
    <property type="component" value="Unassembled WGS sequence"/>
</dbReference>
<evidence type="ECO:0000313" key="3">
    <source>
        <dbReference type="EMBL" id="EON67855.1"/>
    </source>
</evidence>
<dbReference type="AlphaFoldDB" id="R7Z0X2"/>
<feature type="region of interest" description="Disordered" evidence="1">
    <location>
        <begin position="427"/>
        <end position="451"/>
    </location>
</feature>
<dbReference type="EMBL" id="JH767591">
    <property type="protein sequence ID" value="EON67855.1"/>
    <property type="molecule type" value="Genomic_DNA"/>
</dbReference>
<keyword evidence="2" id="KW-0472">Membrane</keyword>
<organism evidence="3 4">
    <name type="scientific">Coniosporium apollinis (strain CBS 100218)</name>
    <name type="common">Rock-inhabiting black yeast</name>
    <dbReference type="NCBI Taxonomy" id="1168221"/>
    <lineage>
        <taxon>Eukaryota</taxon>
        <taxon>Fungi</taxon>
        <taxon>Dikarya</taxon>
        <taxon>Ascomycota</taxon>
        <taxon>Pezizomycotina</taxon>
        <taxon>Dothideomycetes</taxon>
        <taxon>Dothideomycetes incertae sedis</taxon>
        <taxon>Coniosporium</taxon>
    </lineage>
</organism>
<protein>
    <submittedName>
        <fullName evidence="3">Uncharacterized protein</fullName>
    </submittedName>
</protein>
<feature type="compositionally biased region" description="Basic and acidic residues" evidence="1">
    <location>
        <begin position="430"/>
        <end position="442"/>
    </location>
</feature>
<proteinExistence type="predicted"/>
<dbReference type="RefSeq" id="XP_007783172.1">
    <property type="nucleotide sequence ID" value="XM_007784982.1"/>
</dbReference>
<dbReference type="HOGENOM" id="CLU_636167_0_0_1"/>
<evidence type="ECO:0000256" key="1">
    <source>
        <dbReference type="SAM" id="MobiDB-lite"/>
    </source>
</evidence>
<feature type="transmembrane region" description="Helical" evidence="2">
    <location>
        <begin position="324"/>
        <end position="346"/>
    </location>
</feature>
<name>R7Z0X2_CONA1</name>
<gene>
    <name evidence="3" type="ORF">W97_07352</name>
</gene>
<sequence>MDSGLLDSNTHLGINAPPKDRIRIRKMTTCAPIPVEGKYSTNWTSEKKHGVEMYLPTSPPEDAHKYYYLGDSWLFGFHVSNYTHVVSNLSVGFSPLPYKLEIRSAYPQNSTESGFAPIPELSRTDADVTVLLLNNRVSYTGKVLDPWFQATLPIGGNRLNEAWISNSTLTGVGCTEQYQFCNSNRCTPLSGGYDPRFLEAPRDLGFSPIQQATHRLLVYSVLSVRMNPILMFLRNEILLASTLVYGAFGISGPLPDTQWQTEMEGIHNISMTGLQRSVVGHAAEPNLHIRPGVELHSFIVPETDPLNLHLCRNQKFRTATHSSFSMFGLCFLVLTCTLVIVTSLSLPNLVHRIQRRSPNGVVPRLAWIEDDVLQLQRIALEGRGIGPWKQRWDGVPVTTGFGKKFRRDMASTFTEWGQISEIFKPLTEPESGREPGELEGLKNHMQVGQDS</sequence>
<evidence type="ECO:0000313" key="4">
    <source>
        <dbReference type="Proteomes" id="UP000016924"/>
    </source>
</evidence>
<keyword evidence="2" id="KW-1133">Transmembrane helix</keyword>
<dbReference type="GeneID" id="19904663"/>